<sequence length="62" mass="6667">MVRLTNLKKVNQPKLSKHISKTYTALGVTVSGAGSSIIALTKSRDHAEEVAESMANAYSKMC</sequence>
<dbReference type="InterPro" id="IPR013750">
    <property type="entry name" value="GHMP_kinase_C_dom"/>
</dbReference>
<evidence type="ECO:0000259" key="1">
    <source>
        <dbReference type="Pfam" id="PF08544"/>
    </source>
</evidence>
<dbReference type="EMBL" id="DSEU01000008">
    <property type="protein sequence ID" value="HEM66298.1"/>
    <property type="molecule type" value="Genomic_DNA"/>
</dbReference>
<dbReference type="SUPFAM" id="SSF55060">
    <property type="entry name" value="GHMP Kinase, C-terminal domain"/>
    <property type="match status" value="1"/>
</dbReference>
<dbReference type="Pfam" id="PF08544">
    <property type="entry name" value="GHMP_kinases_C"/>
    <property type="match status" value="1"/>
</dbReference>
<name>A0A7J2U0D2_9CREN</name>
<protein>
    <recommendedName>
        <fullName evidence="1">GHMP kinase C-terminal domain-containing protein</fullName>
    </recommendedName>
</protein>
<dbReference type="AlphaFoldDB" id="A0A7J2U0D2"/>
<gene>
    <name evidence="2" type="ORF">ENO26_01805</name>
</gene>
<evidence type="ECO:0000313" key="2">
    <source>
        <dbReference type="EMBL" id="HEM66298.1"/>
    </source>
</evidence>
<feature type="domain" description="GHMP kinase C-terminal" evidence="1">
    <location>
        <begin position="23"/>
        <end position="59"/>
    </location>
</feature>
<dbReference type="InterPro" id="IPR036554">
    <property type="entry name" value="GHMP_kinase_C_sf"/>
</dbReference>
<dbReference type="Gene3D" id="3.30.70.890">
    <property type="entry name" value="GHMP kinase, C-terminal domain"/>
    <property type="match status" value="1"/>
</dbReference>
<proteinExistence type="predicted"/>
<accession>A0A7J2U0D2</accession>
<reference evidence="2" key="1">
    <citation type="journal article" date="2020" name="mSystems">
        <title>Genome- and Community-Level Interaction Insights into Carbon Utilization and Element Cycling Functions of Hydrothermarchaeota in Hydrothermal Sediment.</title>
        <authorList>
            <person name="Zhou Z."/>
            <person name="Liu Y."/>
            <person name="Xu W."/>
            <person name="Pan J."/>
            <person name="Luo Z.H."/>
            <person name="Li M."/>
        </authorList>
    </citation>
    <scope>NUCLEOTIDE SEQUENCE [LARGE SCALE GENOMIC DNA]</scope>
    <source>
        <strain evidence="2">SpSt-125</strain>
    </source>
</reference>
<comment type="caution">
    <text evidence="2">The sequence shown here is derived from an EMBL/GenBank/DDBJ whole genome shotgun (WGS) entry which is preliminary data.</text>
</comment>
<organism evidence="2">
    <name type="scientific">Ignisphaera aggregans</name>
    <dbReference type="NCBI Taxonomy" id="334771"/>
    <lineage>
        <taxon>Archaea</taxon>
        <taxon>Thermoproteota</taxon>
        <taxon>Thermoprotei</taxon>
        <taxon>Desulfurococcales</taxon>
        <taxon>Desulfurococcaceae</taxon>
        <taxon>Ignisphaera</taxon>
    </lineage>
</organism>